<dbReference type="EMBL" id="QGNW01001221">
    <property type="protein sequence ID" value="RVW49584.1"/>
    <property type="molecule type" value="Genomic_DNA"/>
</dbReference>
<name>A0A438EPD4_VITVI</name>
<dbReference type="Proteomes" id="UP000288805">
    <property type="component" value="Unassembled WGS sequence"/>
</dbReference>
<evidence type="ECO:0000313" key="1">
    <source>
        <dbReference type="EMBL" id="RVW49584.1"/>
    </source>
</evidence>
<protein>
    <submittedName>
        <fullName evidence="1">RNA pseudouridine synthase 4, mitochondrial</fullName>
    </submittedName>
</protein>
<sequence>MDQSLTAQIRSQIPLVSETPHTPGTVTLSSTAKMAVAVLRRRFFLQSRRETTGKVGDMFCISALDQQRSCFATSNDAVSEAHKSKKGKWFTLPAFTPVVDASSLGKVLSGNRTDLNGGNTTAGASTTALKWVVRCCPQLPRSLVQKLFRLRQVWFSVSMYCAMVCS</sequence>
<evidence type="ECO:0000313" key="2">
    <source>
        <dbReference type="Proteomes" id="UP000288805"/>
    </source>
</evidence>
<reference evidence="1 2" key="1">
    <citation type="journal article" date="2018" name="PLoS Genet.">
        <title>Population sequencing reveals clonal diversity and ancestral inbreeding in the grapevine cultivar Chardonnay.</title>
        <authorList>
            <person name="Roach M.J."/>
            <person name="Johnson D.L."/>
            <person name="Bohlmann J."/>
            <person name="van Vuuren H.J."/>
            <person name="Jones S.J."/>
            <person name="Pretorius I.S."/>
            <person name="Schmidt S.A."/>
            <person name="Borneman A.R."/>
        </authorList>
    </citation>
    <scope>NUCLEOTIDE SEQUENCE [LARGE SCALE GENOMIC DNA]</scope>
    <source>
        <strain evidence="2">cv. Chardonnay</strain>
        <tissue evidence="1">Leaf</tissue>
    </source>
</reference>
<gene>
    <name evidence="1" type="primary">VvCHDh000406_2</name>
    <name evidence="1" type="ORF">CK203_076748</name>
</gene>
<organism evidence="1 2">
    <name type="scientific">Vitis vinifera</name>
    <name type="common">Grape</name>
    <dbReference type="NCBI Taxonomy" id="29760"/>
    <lineage>
        <taxon>Eukaryota</taxon>
        <taxon>Viridiplantae</taxon>
        <taxon>Streptophyta</taxon>
        <taxon>Embryophyta</taxon>
        <taxon>Tracheophyta</taxon>
        <taxon>Spermatophyta</taxon>
        <taxon>Magnoliopsida</taxon>
        <taxon>eudicotyledons</taxon>
        <taxon>Gunneridae</taxon>
        <taxon>Pentapetalae</taxon>
        <taxon>rosids</taxon>
        <taxon>Vitales</taxon>
        <taxon>Vitaceae</taxon>
        <taxon>Viteae</taxon>
        <taxon>Vitis</taxon>
    </lineage>
</organism>
<dbReference type="AlphaFoldDB" id="A0A438EPD4"/>
<comment type="caution">
    <text evidence="1">The sequence shown here is derived from an EMBL/GenBank/DDBJ whole genome shotgun (WGS) entry which is preliminary data.</text>
</comment>
<accession>A0A438EPD4</accession>
<proteinExistence type="predicted"/>